<feature type="region of interest" description="Disordered" evidence="2">
    <location>
        <begin position="682"/>
        <end position="723"/>
    </location>
</feature>
<evidence type="ECO:0000256" key="1">
    <source>
        <dbReference type="SAM" id="Coils"/>
    </source>
</evidence>
<evidence type="ECO:0000256" key="2">
    <source>
        <dbReference type="SAM" id="MobiDB-lite"/>
    </source>
</evidence>
<feature type="compositionally biased region" description="Acidic residues" evidence="2">
    <location>
        <begin position="91"/>
        <end position="107"/>
    </location>
</feature>
<gene>
    <name evidence="3" type="ORF">CAEBREN_24499</name>
</gene>
<feature type="compositionally biased region" description="Basic residues" evidence="2">
    <location>
        <begin position="700"/>
        <end position="723"/>
    </location>
</feature>
<dbReference type="AlphaFoldDB" id="G0MDE6"/>
<dbReference type="InParanoid" id="G0MDE6"/>
<sequence>MAETEKAEIQSLSTQALYQTFNECLAEIINRGLNVYYSPSENTQDGQAYLNFPIESCGNIRVFEPLETEADTTSSNDISDQHGWTCQDGPRDDEQEEDEESAPDDEQTNCVQNVQHNDSQYDYNASNSEVYMLNSYEGGQQDKIGDLLNNIIIRPALCLLYRCSGYKASQESTFHVNDVNAQSFLPIMAPAAPDYGTSPSTPEDPMSYFFSPVPDSPETLLPSPPLSEEEKWEHAVSFTTAVMNNFPHCKDFPQCFFNPDGPRHIPQTVEEVPTGAPIREVLHARKDQSVSSYHDKVYVTKSTYQMDQRLYKTGPHAPPAPTAQNSPYLYPGSSIPYGSLCNLQNRPYGTIATQFFKEATIPGVGASTDVPPPYVPNCDDYQKTLRQLQNSVPFGDPPNFELLSRCDLPQPTQLLQECSFTAALPIATQDDLQPHQQKQIQFIDGNRDLAHSMFLQQLRTRNDLQSQLTHQETLTQTEEAHFLEKKELKAKMEEMFTNLLDQAKRHWNLQAGYIVSFGISKAKEAGQLQRKITFLDKCVSHQKRRTRNASVNGQKNLMKARQAWNIEKEQIIKHHEKTVQDQLELHQEAQDAWKKEKEQLLQKHKEEMDNQTSAHRTSQQELTSLCNKLQAQNSNLQKMLEEEKRKTMGFEQLKNAHQNLLSKGEEKCQELLLFFSVRNSSKEDGDKKMLSSEPNSSGKSLRRHKRRAPRTSARMRQKRSNAN</sequence>
<keyword evidence="1" id="KW-0175">Coiled coil</keyword>
<evidence type="ECO:0000313" key="3">
    <source>
        <dbReference type="EMBL" id="EGT49446.1"/>
    </source>
</evidence>
<accession>G0MDE6</accession>
<dbReference type="EMBL" id="GL379790">
    <property type="protein sequence ID" value="EGT49446.1"/>
    <property type="molecule type" value="Genomic_DNA"/>
</dbReference>
<feature type="region of interest" description="Disordered" evidence="2">
    <location>
        <begin position="69"/>
        <end position="108"/>
    </location>
</feature>
<evidence type="ECO:0000313" key="4">
    <source>
        <dbReference type="Proteomes" id="UP000008068"/>
    </source>
</evidence>
<feature type="coiled-coil region" evidence="1">
    <location>
        <begin position="583"/>
        <end position="646"/>
    </location>
</feature>
<dbReference type="Proteomes" id="UP000008068">
    <property type="component" value="Unassembled WGS sequence"/>
</dbReference>
<dbReference type="HOGENOM" id="CLU_382728_0_0_1"/>
<proteinExistence type="predicted"/>
<protein>
    <submittedName>
        <fullName evidence="3">Uncharacterized protein</fullName>
    </submittedName>
</protein>
<feature type="compositionally biased region" description="Polar residues" evidence="2">
    <location>
        <begin position="71"/>
        <end position="84"/>
    </location>
</feature>
<reference evidence="4" key="1">
    <citation type="submission" date="2011-07" db="EMBL/GenBank/DDBJ databases">
        <authorList>
            <consortium name="Caenorhabditis brenneri Sequencing and Analysis Consortium"/>
            <person name="Wilson R.K."/>
        </authorList>
    </citation>
    <scope>NUCLEOTIDE SEQUENCE [LARGE SCALE GENOMIC DNA]</scope>
    <source>
        <strain evidence="4">PB2801</strain>
    </source>
</reference>
<name>G0MDE6_CAEBE</name>
<organism evidence="4">
    <name type="scientific">Caenorhabditis brenneri</name>
    <name type="common">Nematode worm</name>
    <dbReference type="NCBI Taxonomy" id="135651"/>
    <lineage>
        <taxon>Eukaryota</taxon>
        <taxon>Metazoa</taxon>
        <taxon>Ecdysozoa</taxon>
        <taxon>Nematoda</taxon>
        <taxon>Chromadorea</taxon>
        <taxon>Rhabditida</taxon>
        <taxon>Rhabditina</taxon>
        <taxon>Rhabditomorpha</taxon>
        <taxon>Rhabditoidea</taxon>
        <taxon>Rhabditidae</taxon>
        <taxon>Peloderinae</taxon>
        <taxon>Caenorhabditis</taxon>
    </lineage>
</organism>
<keyword evidence="4" id="KW-1185">Reference proteome</keyword>